<feature type="transmembrane region" description="Helical" evidence="3">
    <location>
        <begin position="77"/>
        <end position="99"/>
    </location>
</feature>
<dbReference type="GO" id="GO:0008289">
    <property type="term" value="F:lipid binding"/>
    <property type="evidence" value="ECO:0007669"/>
    <property type="project" value="InterPro"/>
</dbReference>
<keyword evidence="5" id="KW-1185">Reference proteome</keyword>
<keyword evidence="3" id="KW-0472">Membrane</keyword>
<evidence type="ECO:0000256" key="1">
    <source>
        <dbReference type="ARBA" id="ARBA00010090"/>
    </source>
</evidence>
<evidence type="ECO:0000256" key="2">
    <source>
        <dbReference type="SAM" id="MobiDB-lite"/>
    </source>
</evidence>
<name>A0A4X2K1T7_VOMUR</name>
<dbReference type="Pfam" id="PF05461">
    <property type="entry name" value="ApoL"/>
    <property type="match status" value="2"/>
</dbReference>
<keyword evidence="3" id="KW-0812">Transmembrane</keyword>
<protein>
    <recommendedName>
        <fullName evidence="6">Apolipoprotein L6</fullName>
    </recommendedName>
</protein>
<dbReference type="OMA" id="WEERTHF"/>
<evidence type="ECO:0000256" key="3">
    <source>
        <dbReference type="SAM" id="Phobius"/>
    </source>
</evidence>
<feature type="compositionally biased region" description="Acidic residues" evidence="2">
    <location>
        <begin position="284"/>
        <end position="293"/>
    </location>
</feature>
<sequence>MGIIRAPTSQGITLCGLYGDKLLDDTIWQDDGLSDEDKIFLKEFPEKKMELEERIHSLHAVADQVDKTHKKCAITNVVADSTSVLSGVMSILGLALAPVTVGGSLILSASGIGLGAVAAITTLSSSVIEHASNSAARQRVSNLKGIKGQAAGKQVMKGIKKNIRAFRLAKANPHLTTTAKSLMTTGSVSTRSARKVQKAFSGTPLAMTKVCRMTSAVTAGALVLVDMITFIHDLSHVLEGAKAEMAEELRQQAQELERKLEELSQACNSLLDSITSHSNREGESVDDMEGSSQ</sequence>
<dbReference type="GO" id="GO:0005576">
    <property type="term" value="C:extracellular region"/>
    <property type="evidence" value="ECO:0007669"/>
    <property type="project" value="InterPro"/>
</dbReference>
<comment type="similarity">
    <text evidence="1">Belongs to the apolipoprotein L family.</text>
</comment>
<dbReference type="STRING" id="29139.ENSVURP00010005964"/>
<dbReference type="GO" id="GO:0042157">
    <property type="term" value="P:lipoprotein metabolic process"/>
    <property type="evidence" value="ECO:0007669"/>
    <property type="project" value="InterPro"/>
</dbReference>
<evidence type="ECO:0000313" key="5">
    <source>
        <dbReference type="Proteomes" id="UP000314987"/>
    </source>
</evidence>
<dbReference type="GeneTree" id="ENSGT01030000234599"/>
<dbReference type="PANTHER" id="PTHR14096">
    <property type="entry name" value="APOLIPOPROTEIN L"/>
    <property type="match status" value="1"/>
</dbReference>
<evidence type="ECO:0008006" key="6">
    <source>
        <dbReference type="Google" id="ProtNLM"/>
    </source>
</evidence>
<evidence type="ECO:0000313" key="4">
    <source>
        <dbReference type="Ensembl" id="ENSVURP00010005964.1"/>
    </source>
</evidence>
<feature type="region of interest" description="Disordered" evidence="2">
    <location>
        <begin position="271"/>
        <end position="293"/>
    </location>
</feature>
<accession>A0A4X2K1T7</accession>
<dbReference type="AlphaFoldDB" id="A0A4X2K1T7"/>
<dbReference type="InterPro" id="IPR008405">
    <property type="entry name" value="ApoL"/>
</dbReference>
<dbReference type="GO" id="GO:0006869">
    <property type="term" value="P:lipid transport"/>
    <property type="evidence" value="ECO:0007669"/>
    <property type="project" value="InterPro"/>
</dbReference>
<dbReference type="PANTHER" id="PTHR14096:SF27">
    <property type="entry name" value="APOLIPOPROTEIN L2"/>
    <property type="match status" value="1"/>
</dbReference>
<reference evidence="4" key="3">
    <citation type="submission" date="2025-09" db="UniProtKB">
        <authorList>
            <consortium name="Ensembl"/>
        </authorList>
    </citation>
    <scope>IDENTIFICATION</scope>
</reference>
<keyword evidence="3" id="KW-1133">Transmembrane helix</keyword>
<dbReference type="GO" id="GO:0016020">
    <property type="term" value="C:membrane"/>
    <property type="evidence" value="ECO:0007669"/>
    <property type="project" value="TreeGrafter"/>
</dbReference>
<reference evidence="4" key="2">
    <citation type="submission" date="2025-08" db="UniProtKB">
        <authorList>
            <consortium name="Ensembl"/>
        </authorList>
    </citation>
    <scope>IDENTIFICATION</scope>
</reference>
<feature type="transmembrane region" description="Helical" evidence="3">
    <location>
        <begin position="105"/>
        <end position="128"/>
    </location>
</feature>
<organism evidence="4 5">
    <name type="scientific">Vombatus ursinus</name>
    <name type="common">Common wombat</name>
    <dbReference type="NCBI Taxonomy" id="29139"/>
    <lineage>
        <taxon>Eukaryota</taxon>
        <taxon>Metazoa</taxon>
        <taxon>Chordata</taxon>
        <taxon>Craniata</taxon>
        <taxon>Vertebrata</taxon>
        <taxon>Euteleostomi</taxon>
        <taxon>Mammalia</taxon>
        <taxon>Metatheria</taxon>
        <taxon>Diprotodontia</taxon>
        <taxon>Vombatidae</taxon>
        <taxon>Vombatus</taxon>
    </lineage>
</organism>
<dbReference type="Ensembl" id="ENSVURT00010006746.1">
    <property type="protein sequence ID" value="ENSVURP00010005964.1"/>
    <property type="gene ID" value="ENSVURG00010004629.1"/>
</dbReference>
<reference evidence="5" key="1">
    <citation type="submission" date="2018-12" db="EMBL/GenBank/DDBJ databases">
        <authorList>
            <person name="Yazar S."/>
        </authorList>
    </citation>
    <scope>NUCLEOTIDE SEQUENCE [LARGE SCALE GENOMIC DNA]</scope>
</reference>
<dbReference type="Proteomes" id="UP000314987">
    <property type="component" value="Unassembled WGS sequence"/>
</dbReference>
<proteinExistence type="inferred from homology"/>